<organism evidence="2 3">
    <name type="scientific">Segatella copri</name>
    <dbReference type="NCBI Taxonomy" id="165179"/>
    <lineage>
        <taxon>Bacteria</taxon>
        <taxon>Pseudomonadati</taxon>
        <taxon>Bacteroidota</taxon>
        <taxon>Bacteroidia</taxon>
        <taxon>Bacteroidales</taxon>
        <taxon>Prevotellaceae</taxon>
        <taxon>Segatella</taxon>
    </lineage>
</organism>
<name>A0AAW4NB34_9BACT</name>
<evidence type="ECO:0000256" key="1">
    <source>
        <dbReference type="SAM" id="MobiDB-lite"/>
    </source>
</evidence>
<sequence length="481" mass="54470">MENAGDVVEEMKGCRYIPQPDIEHAVKALDPKLHDINNPILRPDKKVKIDVDDEDNGESAQKVIEVDGETTNTRTEKVARNAVALQKLIIKRAVSFCFGNPVDWQSTPANENQELVMKAFNKILKDAKVNSLNRKIARAIFSYKEAAELWFPVEVAEHTKYGFPCKYKLRCTILSPKNGDTLYPYFDESGDMIAFSRSFSRKDSKGIIFNYFETYTDEEHWLWTTTAKGMEVVEGYPKPVVIGKIPVIFGHQDEFETEDVDRLIDRLEKLLSNFSDTNDYHASPKIFVKGELKGFSKKGEAGAIIEGEGDADAKYLAWQNAPESVKLEIETLLKLIYTISQTPDISFDSVKGLGSISGIALKLLFMDAHLKVQDKKEIFDDYLPRRANVIKAYIGKFNTKLEADADNLEIEPEITPYMLVDELNELNYWLTANGNKPVLSQEESIEKAKLSNNPKVTMEKINDESARDNSFVIGEPQLDEE</sequence>
<gene>
    <name evidence="2" type="ORF">KSW80_09670</name>
</gene>
<reference evidence="2" key="1">
    <citation type="submission" date="2021-06" db="EMBL/GenBank/DDBJ databases">
        <title>Collection of gut derived symbiotic bacterial strains cultured from healthy donors.</title>
        <authorList>
            <person name="Lin H."/>
            <person name="Littmann E."/>
            <person name="Pamer E.G."/>
        </authorList>
    </citation>
    <scope>NUCLEOTIDE SEQUENCE</scope>
    <source>
        <strain evidence="2">MSK.21.60</strain>
    </source>
</reference>
<feature type="region of interest" description="Disordered" evidence="1">
    <location>
        <begin position="450"/>
        <end position="481"/>
    </location>
</feature>
<accession>A0AAW4NB34</accession>
<feature type="compositionally biased region" description="Basic and acidic residues" evidence="1">
    <location>
        <begin position="457"/>
        <end position="467"/>
    </location>
</feature>
<dbReference type="Proteomes" id="UP001196316">
    <property type="component" value="Unassembled WGS sequence"/>
</dbReference>
<comment type="caution">
    <text evidence="2">The sequence shown here is derived from an EMBL/GenBank/DDBJ whole genome shotgun (WGS) entry which is preliminary data.</text>
</comment>
<protein>
    <submittedName>
        <fullName evidence="2">Phage portal protein</fullName>
    </submittedName>
</protein>
<dbReference type="EMBL" id="JAHOEP010000024">
    <property type="protein sequence ID" value="MBV3408662.1"/>
    <property type="molecule type" value="Genomic_DNA"/>
</dbReference>
<evidence type="ECO:0000313" key="3">
    <source>
        <dbReference type="Proteomes" id="UP001196316"/>
    </source>
</evidence>
<evidence type="ECO:0000313" key="2">
    <source>
        <dbReference type="EMBL" id="MBV3408662.1"/>
    </source>
</evidence>
<dbReference type="Pfam" id="PF05133">
    <property type="entry name" value="SPP1_portal"/>
    <property type="match status" value="1"/>
</dbReference>
<dbReference type="InterPro" id="IPR021145">
    <property type="entry name" value="Portal_protein_SPP1_Gp6-like"/>
</dbReference>
<dbReference type="AlphaFoldDB" id="A0AAW4NB34"/>
<proteinExistence type="predicted"/>